<evidence type="ECO:0000313" key="2">
    <source>
        <dbReference type="Proteomes" id="UP000215455"/>
    </source>
</evidence>
<evidence type="ECO:0000313" key="1">
    <source>
        <dbReference type="EMBL" id="OXR32929.1"/>
    </source>
</evidence>
<protein>
    <submittedName>
        <fullName evidence="1">Uncharacterized protein</fullName>
    </submittedName>
</protein>
<name>A0ABX4DWL7_9PSED</name>
<accession>A0ABX4DWL7</accession>
<dbReference type="Proteomes" id="UP000215455">
    <property type="component" value="Unassembled WGS sequence"/>
</dbReference>
<sequence length="182" mass="20046">MRAVFAEQFSYSEITVFVVETYWPMGRGFIAALFVLPRLARADSEPSTMNMKRNIQMKSVRAGHLRADLITESGKLLAFRAAPTLDYFEQPGLHCLGASDGLDKAFYLYLPQGIDSGRFHLGLSERSPMIIHVTGSSEAELYRGALELTVGGDAQFAGSFRGLDADGIEVENGSFRLEREAS</sequence>
<organism evidence="1 2">
    <name type="scientific">Pseudomonas umsongensis</name>
    <dbReference type="NCBI Taxonomy" id="198618"/>
    <lineage>
        <taxon>Bacteria</taxon>
        <taxon>Pseudomonadati</taxon>
        <taxon>Pseudomonadota</taxon>
        <taxon>Gammaproteobacteria</taxon>
        <taxon>Pseudomonadales</taxon>
        <taxon>Pseudomonadaceae</taxon>
        <taxon>Pseudomonas</taxon>
    </lineage>
</organism>
<dbReference type="EMBL" id="NIWU01000002">
    <property type="protein sequence ID" value="OXR32929.1"/>
    <property type="molecule type" value="Genomic_DNA"/>
</dbReference>
<keyword evidence="2" id="KW-1185">Reference proteome</keyword>
<reference evidence="1 2" key="1">
    <citation type="submission" date="2017-06" db="EMBL/GenBank/DDBJ databases">
        <authorList>
            <person name="Furmanczyk E.M."/>
        </authorList>
    </citation>
    <scope>NUCLEOTIDE SEQUENCE [LARGE SCALE GENOMIC DNA]</scope>
    <source>
        <strain evidence="1 2">DSM 16611</strain>
    </source>
</reference>
<dbReference type="RefSeq" id="WP_020797090.1">
    <property type="nucleotide sequence ID" value="NZ_CP044409.1"/>
</dbReference>
<comment type="caution">
    <text evidence="1">The sequence shown here is derived from an EMBL/GenBank/DDBJ whole genome shotgun (WGS) entry which is preliminary data.</text>
</comment>
<gene>
    <name evidence="1" type="ORF">PSUM_12880</name>
</gene>
<proteinExistence type="predicted"/>